<feature type="region of interest" description="Disordered" evidence="2">
    <location>
        <begin position="167"/>
        <end position="202"/>
    </location>
</feature>
<feature type="compositionally biased region" description="Polar residues" evidence="2">
    <location>
        <begin position="75"/>
        <end position="90"/>
    </location>
</feature>
<dbReference type="Gene3D" id="3.30.160.60">
    <property type="entry name" value="Classic Zinc Finger"/>
    <property type="match status" value="1"/>
</dbReference>
<proteinExistence type="predicted"/>
<keyword evidence="5" id="KW-1185">Reference proteome</keyword>
<dbReference type="EMBL" id="LUEZ02000018">
    <property type="protein sequence ID" value="RDB27169.1"/>
    <property type="molecule type" value="Genomic_DNA"/>
</dbReference>
<dbReference type="Pfam" id="PF00096">
    <property type="entry name" value="zf-C2H2"/>
    <property type="match status" value="1"/>
</dbReference>
<dbReference type="SMART" id="SM00355">
    <property type="entry name" value="ZnF_C2H2"/>
    <property type="match status" value="2"/>
</dbReference>
<dbReference type="InterPro" id="IPR036236">
    <property type="entry name" value="Znf_C2H2_sf"/>
</dbReference>
<organism evidence="4 5">
    <name type="scientific">Hypsizygus marmoreus</name>
    <name type="common">White beech mushroom</name>
    <name type="synonym">Agaricus marmoreus</name>
    <dbReference type="NCBI Taxonomy" id="39966"/>
    <lineage>
        <taxon>Eukaryota</taxon>
        <taxon>Fungi</taxon>
        <taxon>Dikarya</taxon>
        <taxon>Basidiomycota</taxon>
        <taxon>Agaricomycotina</taxon>
        <taxon>Agaricomycetes</taxon>
        <taxon>Agaricomycetidae</taxon>
        <taxon>Agaricales</taxon>
        <taxon>Tricholomatineae</taxon>
        <taxon>Lyophyllaceae</taxon>
        <taxon>Hypsizygus</taxon>
    </lineage>
</organism>
<evidence type="ECO:0000313" key="4">
    <source>
        <dbReference type="EMBL" id="RDB27169.1"/>
    </source>
</evidence>
<accession>A0A369JXV5</accession>
<evidence type="ECO:0000313" key="5">
    <source>
        <dbReference type="Proteomes" id="UP000076154"/>
    </source>
</evidence>
<dbReference type="OrthoDB" id="654211at2759"/>
<dbReference type="InParanoid" id="A0A369JXV5"/>
<dbReference type="SUPFAM" id="SSF57667">
    <property type="entry name" value="beta-beta-alpha zinc fingers"/>
    <property type="match status" value="1"/>
</dbReference>
<keyword evidence="1" id="KW-0862">Zinc</keyword>
<gene>
    <name evidence="4" type="ORF">Hypma_004581</name>
</gene>
<name>A0A369JXV5_HYPMA</name>
<reference evidence="4" key="1">
    <citation type="submission" date="2018-04" db="EMBL/GenBank/DDBJ databases">
        <title>Whole genome sequencing of Hypsizygus marmoreus.</title>
        <authorList>
            <person name="Choi I.-G."/>
            <person name="Min B."/>
            <person name="Kim J.-G."/>
            <person name="Kim S."/>
            <person name="Oh Y.-L."/>
            <person name="Kong W.-S."/>
            <person name="Park H."/>
            <person name="Jeong J."/>
            <person name="Song E.-S."/>
        </authorList>
    </citation>
    <scope>NUCLEOTIDE SEQUENCE [LARGE SCALE GENOMIC DNA]</scope>
    <source>
        <strain evidence="4">51987-8</strain>
    </source>
</reference>
<evidence type="ECO:0000256" key="1">
    <source>
        <dbReference type="PROSITE-ProRule" id="PRU00042"/>
    </source>
</evidence>
<dbReference type="GO" id="GO:0008270">
    <property type="term" value="F:zinc ion binding"/>
    <property type="evidence" value="ECO:0007669"/>
    <property type="project" value="UniProtKB-KW"/>
</dbReference>
<evidence type="ECO:0000259" key="3">
    <source>
        <dbReference type="PROSITE" id="PS50157"/>
    </source>
</evidence>
<comment type="caution">
    <text evidence="4">The sequence shown here is derived from an EMBL/GenBank/DDBJ whole genome shotgun (WGS) entry which is preliminary data.</text>
</comment>
<dbReference type="PROSITE" id="PS50157">
    <property type="entry name" value="ZINC_FINGER_C2H2_2"/>
    <property type="match status" value="1"/>
</dbReference>
<protein>
    <recommendedName>
        <fullName evidence="3">C2H2-type domain-containing protein</fullName>
    </recommendedName>
</protein>
<dbReference type="STRING" id="39966.A0A369JXV5"/>
<dbReference type="PROSITE" id="PS00028">
    <property type="entry name" value="ZINC_FINGER_C2H2_1"/>
    <property type="match status" value="1"/>
</dbReference>
<feature type="region of interest" description="Disordered" evidence="2">
    <location>
        <begin position="75"/>
        <end position="112"/>
    </location>
</feature>
<feature type="region of interest" description="Disordered" evidence="2">
    <location>
        <begin position="241"/>
        <end position="268"/>
    </location>
</feature>
<feature type="compositionally biased region" description="Polar residues" evidence="2">
    <location>
        <begin position="98"/>
        <end position="112"/>
    </location>
</feature>
<keyword evidence="1" id="KW-0479">Metal-binding</keyword>
<dbReference type="InterPro" id="IPR013087">
    <property type="entry name" value="Znf_C2H2_type"/>
</dbReference>
<keyword evidence="1" id="KW-0863">Zinc-finger</keyword>
<sequence>MGQRRITHIDDLRRDPDDGAYHCPRCDSPFTRRSNLRRHYSIHIRNMESKCPACGKSFASTDDFQFHIVHCPKSAWSTPDPDSSLQSEQRSSFDEAIGSTSGPSFLDPNPTSSDIFSLVSTPAAQEEDLNDFLSSLSCSSMPATPSLSSFPNFDSLSSLGMPSATWALPNQSDPTLPGNIESYESFPARNPRSPQRSHPGYLETSKRKFKEKPIYTRRQVEDMLDVVTNTFVGRIAKILRRSNLNGRPRDHTESGLPPPSPAMQNYDP</sequence>
<evidence type="ECO:0000256" key="2">
    <source>
        <dbReference type="SAM" id="MobiDB-lite"/>
    </source>
</evidence>
<dbReference type="AlphaFoldDB" id="A0A369JXV5"/>
<feature type="domain" description="C2H2-type" evidence="3">
    <location>
        <begin position="21"/>
        <end position="48"/>
    </location>
</feature>
<dbReference type="Proteomes" id="UP000076154">
    <property type="component" value="Unassembled WGS sequence"/>
</dbReference>